<reference evidence="3" key="1">
    <citation type="submission" date="2023-11" db="UniProtKB">
        <authorList>
            <consortium name="WormBaseParasite"/>
        </authorList>
    </citation>
    <scope>IDENTIFICATION</scope>
</reference>
<dbReference type="AlphaFoldDB" id="A0AA85AFG2"/>
<evidence type="ECO:0000259" key="1">
    <source>
        <dbReference type="PROSITE" id="PS50878"/>
    </source>
</evidence>
<dbReference type="PANTHER" id="PTHR33395">
    <property type="entry name" value="TRANSCRIPTASE, PUTATIVE-RELATED-RELATED"/>
    <property type="match status" value="1"/>
</dbReference>
<dbReference type="GO" id="GO:0007508">
    <property type="term" value="P:larval heart development"/>
    <property type="evidence" value="ECO:0007669"/>
    <property type="project" value="TreeGrafter"/>
</dbReference>
<dbReference type="InterPro" id="IPR000477">
    <property type="entry name" value="RT_dom"/>
</dbReference>
<feature type="domain" description="Reverse transcriptase" evidence="1">
    <location>
        <begin position="460"/>
        <end position="723"/>
    </location>
</feature>
<dbReference type="WBParaSite" id="SMRG1_81990.1">
    <property type="protein sequence ID" value="SMRG1_81990.1"/>
    <property type="gene ID" value="SMRG1_81990"/>
</dbReference>
<dbReference type="Gene3D" id="3.60.10.10">
    <property type="entry name" value="Endonuclease/exonuclease/phosphatase"/>
    <property type="match status" value="1"/>
</dbReference>
<proteinExistence type="predicted"/>
<evidence type="ECO:0000313" key="3">
    <source>
        <dbReference type="WBParaSite" id="SMRG1_81990.1"/>
    </source>
</evidence>
<dbReference type="PANTHER" id="PTHR33395:SF22">
    <property type="entry name" value="REVERSE TRANSCRIPTASE DOMAIN-CONTAINING PROTEIN"/>
    <property type="match status" value="1"/>
</dbReference>
<dbReference type="GO" id="GO:0031012">
    <property type="term" value="C:extracellular matrix"/>
    <property type="evidence" value="ECO:0007669"/>
    <property type="project" value="TreeGrafter"/>
</dbReference>
<dbReference type="PROSITE" id="PS50878">
    <property type="entry name" value="RT_POL"/>
    <property type="match status" value="1"/>
</dbReference>
<evidence type="ECO:0000313" key="2">
    <source>
        <dbReference type="Proteomes" id="UP000050790"/>
    </source>
</evidence>
<dbReference type="InterPro" id="IPR036691">
    <property type="entry name" value="Endo/exonu/phosph_ase_sf"/>
</dbReference>
<sequence>MAELKSVVDKEKPDVIAVSETWLTSEVLDSEIQLTGFITSTADRLNRRGGGVIVYTKSTLTIRLAETVAHVSGTCELVRCKLKCRRQDIEVVVVYRSPESVADDFILSKLKSWCNNGKSLVLGDFNAPYINWVNLEVGSAISSFDSKLLETSIGLALLQHIRNPTRYDLRNSSSILDLVFTHGDDVGQTVFLPPLGRSDHAVILFKFMVEIACQTIAPARPNIWKADMQAINSAASAENWEIDSKASVQEAWTLFRLLYNRVTQPYIPWTVPKKKKHGHPWIGRDIRRLLRQKKKCWDVAIRLGTAGTLERYRSIRNECITKIREAQRKFEMQLAQSALKQPKGIFSYINYRTRIHHWIPNLIKVGSESELIEEGQEKAEVMADYFGAVFTQESPLEKEPDPITESTNQLLTVDFDQNDVLKALSTLNMEKSTGPDELHPKILRHIAQYIAAPLTVIFKMSLDQGVLPMDWKDAIVTPIHKTGPRQFPSNYRPVSLTSVVIKILERIIKRTITVFMETNNLMNMAQHGFRKGLSCTTNLLLPRELWINALDNGNSVDVVYIDFSKAFDKVPTNRLLLKLANLGIAGPLLKWIKDFLVGRRQKIRINSKCSTWRPVLSGVPQGSVLGPLLFILYVNDLTSIVQSPMLLYADDVKIWRVITGEKDAFTLQADLNNMINWSKEWLMPVNSEKCVYMHLGDSKVNTYNIGDVSLPVVRSHKDLGVTVSNDLKTTAHCREVAVKGFRTLWALKRTFKMFDTTMFTTLYTSLVRTKLENCVQAASPCLKGDSDILEKVQRAATRAIPELRGLSYKERLEKLNLFTLSYRRLRGDLILMYRILRHDFGPNLFSLFLPTRSGHLRGHSRRVEKPRTNKIPVAYRFSHRVINTWNLLPEAVVSAPSIDSFKRRLDTHRSILEKE</sequence>
<dbReference type="PRINTS" id="PR01345">
    <property type="entry name" value="CERVTRCPTASE"/>
</dbReference>
<dbReference type="SUPFAM" id="SSF56219">
    <property type="entry name" value="DNase I-like"/>
    <property type="match status" value="1"/>
</dbReference>
<dbReference type="SUPFAM" id="SSF56672">
    <property type="entry name" value="DNA/RNA polymerases"/>
    <property type="match status" value="1"/>
</dbReference>
<dbReference type="InterPro" id="IPR043502">
    <property type="entry name" value="DNA/RNA_pol_sf"/>
</dbReference>
<organism evidence="2 3">
    <name type="scientific">Schistosoma margrebowiei</name>
    <dbReference type="NCBI Taxonomy" id="48269"/>
    <lineage>
        <taxon>Eukaryota</taxon>
        <taxon>Metazoa</taxon>
        <taxon>Spiralia</taxon>
        <taxon>Lophotrochozoa</taxon>
        <taxon>Platyhelminthes</taxon>
        <taxon>Trematoda</taxon>
        <taxon>Digenea</taxon>
        <taxon>Strigeidida</taxon>
        <taxon>Schistosomatoidea</taxon>
        <taxon>Schistosomatidae</taxon>
        <taxon>Schistosoma</taxon>
    </lineage>
</organism>
<dbReference type="GO" id="GO:0003824">
    <property type="term" value="F:catalytic activity"/>
    <property type="evidence" value="ECO:0007669"/>
    <property type="project" value="InterPro"/>
</dbReference>
<protein>
    <recommendedName>
        <fullName evidence="1">Reverse transcriptase domain-containing protein</fullName>
    </recommendedName>
</protein>
<dbReference type="Pfam" id="PF00078">
    <property type="entry name" value="RVT_1"/>
    <property type="match status" value="1"/>
</dbReference>
<dbReference type="CDD" id="cd01650">
    <property type="entry name" value="RT_nLTR_like"/>
    <property type="match status" value="1"/>
</dbReference>
<dbReference type="Proteomes" id="UP000050790">
    <property type="component" value="Unassembled WGS sequence"/>
</dbReference>
<dbReference type="Pfam" id="PF14529">
    <property type="entry name" value="Exo_endo_phos_2"/>
    <property type="match status" value="1"/>
</dbReference>
<dbReference type="InterPro" id="IPR005135">
    <property type="entry name" value="Endo/exonuclease/phosphatase"/>
</dbReference>
<name>A0AA85AFG2_9TREM</name>
<accession>A0AA85AFG2</accession>
<dbReference type="GO" id="GO:0061343">
    <property type="term" value="P:cell adhesion involved in heart morphogenesis"/>
    <property type="evidence" value="ECO:0007669"/>
    <property type="project" value="TreeGrafter"/>
</dbReference>